<evidence type="ECO:0000256" key="3">
    <source>
        <dbReference type="ARBA" id="ARBA00022448"/>
    </source>
</evidence>
<gene>
    <name evidence="19" type="ORF">CWE14_13330</name>
</gene>
<feature type="compositionally biased region" description="Basic and acidic residues" evidence="15">
    <location>
        <begin position="457"/>
        <end position="466"/>
    </location>
</feature>
<feature type="domain" description="SLBB" evidence="18">
    <location>
        <begin position="186"/>
        <end position="263"/>
    </location>
</feature>
<keyword evidence="5" id="KW-0762">Sugar transport</keyword>
<comment type="similarity">
    <text evidence="2">Belongs to the BexD/CtrA/VexA family.</text>
</comment>
<evidence type="ECO:0000256" key="6">
    <source>
        <dbReference type="ARBA" id="ARBA00022692"/>
    </source>
</evidence>
<evidence type="ECO:0000256" key="7">
    <source>
        <dbReference type="ARBA" id="ARBA00022729"/>
    </source>
</evidence>
<protein>
    <submittedName>
        <fullName evidence="19">Polysaccharide biosynthesis protein</fullName>
    </submittedName>
</protein>
<evidence type="ECO:0000259" key="16">
    <source>
        <dbReference type="Pfam" id="PF02563"/>
    </source>
</evidence>
<accession>A0A432WDG6</accession>
<evidence type="ECO:0000256" key="5">
    <source>
        <dbReference type="ARBA" id="ARBA00022597"/>
    </source>
</evidence>
<feature type="domain" description="Soluble ligand binding" evidence="17">
    <location>
        <begin position="638"/>
        <end position="681"/>
    </location>
</feature>
<feature type="domain" description="Soluble ligand binding" evidence="17">
    <location>
        <begin position="546"/>
        <end position="592"/>
    </location>
</feature>
<comment type="caution">
    <text evidence="19">The sequence shown here is derived from an EMBL/GenBank/DDBJ whole genome shotgun (WGS) entry which is preliminary data.</text>
</comment>
<sequence>MPSQEQIEQLRALPREQQEQLARQFGIDAEALQYLGQDERDTQQSVADDEPVTQDRSTQQGQVRGALLPNEVEAQFDSLESKLEHFGYDMFAGEPSTFAPVTGTPVPSSYIIGIGDMVRVQLFGQRTVYHYLAVNREGYLIIPDVGQVQVAGLTYSSMQELIKHTIDERTIGQQVAVSMGATRSIQVYIVGESYKPGAYMVSSFATVSQALHVSGGFSDIASLRDVQLVRGGNVVTNFDLYDLLIKGDSSADRILQNGDVIFIPPRGNTVAVEGEVNRPAIYEIKGDETFADLLEFAGGTKPDAYMGDVTVRRVREGRRSVRNLDLSDESTLQAGVQGGDHIVLRTTPETVDDAVMLVGAVNRPGRYEWQPGMRISDMLKSSRHDLLEYADLSYGLVVREEGTRRRLQVWQFDVANAIEGQAEDDLELNERDYVLIFSRYQTEEEERQNISDLSLTQDERRRAERRRSLDAYRQAYIEGMTQVSTTANNGSRNGGEVPIRELFGTPDDDDAISPDELAEYSRDRMLEPLMQRLQRQRTERGNTPFVYVAGEVNHPGVYPLVQNATARRLVAAAGGLRDSAYLQRAEITRINLDAGEAETEYKAFDLMDVILGNRDIELQGRDRLNVLSIPEWQNTYEVTLRGEVRFPGTYAIRRGEDLSALIERAGGFTDFAFLEGAVFTRQELREQERRRMTMLAEELQREIASNSITGTGGSNQSYDQMRTLLADLMSVEPVGRLIVDLPRILNGQSQAGDIQLKDGDVLHVPSRMDSISIMGEVQMATSYRFDRDLTVTDYINMSGGTKQKADTDRIYVVRANGSLEPHRQRRGWFSTSGSAQLRPGDAIVVPLDTTYTENLELWSQVTSIIYNSAVALAAINGI</sequence>
<feature type="domain" description="Soluble ligand binding" evidence="17">
    <location>
        <begin position="773"/>
        <end position="819"/>
    </location>
</feature>
<dbReference type="Gene3D" id="3.10.560.10">
    <property type="entry name" value="Outer membrane lipoprotein wza domain like"/>
    <property type="match status" value="6"/>
</dbReference>
<keyword evidence="4" id="KW-1134">Transmembrane beta strand</keyword>
<evidence type="ECO:0000256" key="11">
    <source>
        <dbReference type="ARBA" id="ARBA00023136"/>
    </source>
</evidence>
<evidence type="ECO:0000256" key="8">
    <source>
        <dbReference type="ARBA" id="ARBA00023047"/>
    </source>
</evidence>
<dbReference type="InterPro" id="IPR049712">
    <property type="entry name" value="Poly_export"/>
</dbReference>
<feature type="region of interest" description="Disordered" evidence="15">
    <location>
        <begin position="485"/>
        <end position="513"/>
    </location>
</feature>
<dbReference type="Pfam" id="PF02563">
    <property type="entry name" value="Poly_export"/>
    <property type="match status" value="1"/>
</dbReference>
<keyword evidence="13" id="KW-0998">Cell outer membrane</keyword>
<dbReference type="AlphaFoldDB" id="A0A432WDG6"/>
<dbReference type="EMBL" id="PIPO01000006">
    <property type="protein sequence ID" value="RUO30450.1"/>
    <property type="molecule type" value="Genomic_DNA"/>
</dbReference>
<feature type="domain" description="Soluble ligand binding" evidence="17">
    <location>
        <begin position="270"/>
        <end position="319"/>
    </location>
</feature>
<organism evidence="19 20">
    <name type="scientific">Aliidiomarina soli</name>
    <dbReference type="NCBI Taxonomy" id="1928574"/>
    <lineage>
        <taxon>Bacteria</taxon>
        <taxon>Pseudomonadati</taxon>
        <taxon>Pseudomonadota</taxon>
        <taxon>Gammaproteobacteria</taxon>
        <taxon>Alteromonadales</taxon>
        <taxon>Idiomarinaceae</taxon>
        <taxon>Aliidiomarina</taxon>
    </lineage>
</organism>
<dbReference type="PANTHER" id="PTHR33619">
    <property type="entry name" value="POLYSACCHARIDE EXPORT PROTEIN GFCE-RELATED"/>
    <property type="match status" value="1"/>
</dbReference>
<keyword evidence="14" id="KW-0449">Lipoprotein</keyword>
<reference evidence="19 20" key="1">
    <citation type="journal article" date="2011" name="Front. Microbiol.">
        <title>Genomic signatures of strain selection and enhancement in Bacillus atrophaeus var. globigii, a historical biowarfare simulant.</title>
        <authorList>
            <person name="Gibbons H.S."/>
            <person name="Broomall S.M."/>
            <person name="McNew L.A."/>
            <person name="Daligault H."/>
            <person name="Chapman C."/>
            <person name="Bruce D."/>
            <person name="Karavis M."/>
            <person name="Krepps M."/>
            <person name="McGregor P.A."/>
            <person name="Hong C."/>
            <person name="Park K.H."/>
            <person name="Akmal A."/>
            <person name="Feldman A."/>
            <person name="Lin J.S."/>
            <person name="Chang W.E."/>
            <person name="Higgs B.W."/>
            <person name="Demirev P."/>
            <person name="Lindquist J."/>
            <person name="Liem A."/>
            <person name="Fochler E."/>
            <person name="Read T.D."/>
            <person name="Tapia R."/>
            <person name="Johnson S."/>
            <person name="Bishop-Lilly K.A."/>
            <person name="Detter C."/>
            <person name="Han C."/>
            <person name="Sozhamannan S."/>
            <person name="Rosenzweig C.N."/>
            <person name="Skowronski E.W."/>
        </authorList>
    </citation>
    <scope>NUCLEOTIDE SEQUENCE [LARGE SCALE GENOMIC DNA]</scope>
    <source>
        <strain evidence="19 20">Y4G10-17</strain>
    </source>
</reference>
<evidence type="ECO:0000256" key="13">
    <source>
        <dbReference type="ARBA" id="ARBA00023237"/>
    </source>
</evidence>
<evidence type="ECO:0000256" key="9">
    <source>
        <dbReference type="ARBA" id="ARBA00023065"/>
    </source>
</evidence>
<evidence type="ECO:0000259" key="18">
    <source>
        <dbReference type="Pfam" id="PF22461"/>
    </source>
</evidence>
<feature type="region of interest" description="Disordered" evidence="15">
    <location>
        <begin position="447"/>
        <end position="466"/>
    </location>
</feature>
<keyword evidence="3" id="KW-0813">Transport</keyword>
<dbReference type="GO" id="GO:0015288">
    <property type="term" value="F:porin activity"/>
    <property type="evidence" value="ECO:0007669"/>
    <property type="project" value="UniProtKB-KW"/>
</dbReference>
<feature type="region of interest" description="Disordered" evidence="15">
    <location>
        <begin position="32"/>
        <end position="62"/>
    </location>
</feature>
<keyword evidence="7" id="KW-0732">Signal</keyword>
<dbReference type="Pfam" id="PF22461">
    <property type="entry name" value="SLBB_2"/>
    <property type="match status" value="1"/>
</dbReference>
<keyword evidence="20" id="KW-1185">Reference proteome</keyword>
<keyword evidence="9" id="KW-0406">Ion transport</keyword>
<evidence type="ECO:0000256" key="4">
    <source>
        <dbReference type="ARBA" id="ARBA00022452"/>
    </source>
</evidence>
<evidence type="ECO:0000256" key="1">
    <source>
        <dbReference type="ARBA" id="ARBA00004571"/>
    </source>
</evidence>
<dbReference type="PANTHER" id="PTHR33619:SF3">
    <property type="entry name" value="POLYSACCHARIDE EXPORT PROTEIN GFCE-RELATED"/>
    <property type="match status" value="1"/>
</dbReference>
<evidence type="ECO:0000259" key="17">
    <source>
        <dbReference type="Pfam" id="PF10531"/>
    </source>
</evidence>
<evidence type="ECO:0000256" key="15">
    <source>
        <dbReference type="SAM" id="MobiDB-lite"/>
    </source>
</evidence>
<keyword evidence="6" id="KW-0812">Transmembrane</keyword>
<proteinExistence type="inferred from homology"/>
<name>A0A432WDG6_9GAMM</name>
<evidence type="ECO:0000313" key="20">
    <source>
        <dbReference type="Proteomes" id="UP000287823"/>
    </source>
</evidence>
<keyword evidence="12" id="KW-0564">Palmitate</keyword>
<feature type="domain" description="Polysaccharide export protein N-terminal" evidence="16">
    <location>
        <begin position="105"/>
        <end position="179"/>
    </location>
</feature>
<comment type="subcellular location">
    <subcellularLocation>
        <location evidence="1">Cell outer membrane</location>
        <topology evidence="1">Multi-pass membrane protein</topology>
    </subcellularLocation>
</comment>
<dbReference type="GO" id="GO:0009279">
    <property type="term" value="C:cell outer membrane"/>
    <property type="evidence" value="ECO:0007669"/>
    <property type="project" value="UniProtKB-SubCell"/>
</dbReference>
<dbReference type="GO" id="GO:0015159">
    <property type="term" value="F:polysaccharide transmembrane transporter activity"/>
    <property type="evidence" value="ECO:0007669"/>
    <property type="project" value="InterPro"/>
</dbReference>
<evidence type="ECO:0000256" key="2">
    <source>
        <dbReference type="ARBA" id="ARBA00009450"/>
    </source>
</evidence>
<keyword evidence="8" id="KW-0625">Polysaccharide transport</keyword>
<dbReference type="Proteomes" id="UP000287823">
    <property type="component" value="Unassembled WGS sequence"/>
</dbReference>
<dbReference type="GO" id="GO:0006811">
    <property type="term" value="P:monoatomic ion transport"/>
    <property type="evidence" value="ECO:0007669"/>
    <property type="project" value="UniProtKB-KW"/>
</dbReference>
<keyword evidence="11" id="KW-0472">Membrane</keyword>
<evidence type="ECO:0000313" key="19">
    <source>
        <dbReference type="EMBL" id="RUO30450.1"/>
    </source>
</evidence>
<evidence type="ECO:0000256" key="10">
    <source>
        <dbReference type="ARBA" id="ARBA00023114"/>
    </source>
</evidence>
<dbReference type="InterPro" id="IPR003715">
    <property type="entry name" value="Poly_export_N"/>
</dbReference>
<evidence type="ECO:0000256" key="12">
    <source>
        <dbReference type="ARBA" id="ARBA00023139"/>
    </source>
</evidence>
<dbReference type="GO" id="GO:0046930">
    <property type="term" value="C:pore complex"/>
    <property type="evidence" value="ECO:0007669"/>
    <property type="project" value="UniProtKB-KW"/>
</dbReference>
<dbReference type="Pfam" id="PF10531">
    <property type="entry name" value="SLBB"/>
    <property type="match status" value="4"/>
</dbReference>
<keyword evidence="10" id="KW-0626">Porin</keyword>
<dbReference type="InterPro" id="IPR054765">
    <property type="entry name" value="SLBB_dom"/>
</dbReference>
<dbReference type="InterPro" id="IPR019554">
    <property type="entry name" value="Soluble_ligand-bd"/>
</dbReference>
<evidence type="ECO:0000256" key="14">
    <source>
        <dbReference type="ARBA" id="ARBA00023288"/>
    </source>
</evidence>